<dbReference type="InterPro" id="IPR054566">
    <property type="entry name" value="ManC/GMP-like_b-helix"/>
</dbReference>
<dbReference type="GO" id="GO:0004475">
    <property type="term" value="F:mannose-1-phosphate guanylyltransferase (GTP) activity"/>
    <property type="evidence" value="ECO:0007669"/>
    <property type="project" value="TreeGrafter"/>
</dbReference>
<gene>
    <name evidence="3" type="ORF">A3D99_04510</name>
</gene>
<evidence type="ECO:0008006" key="5">
    <source>
        <dbReference type="Google" id="ProtNLM"/>
    </source>
</evidence>
<feature type="domain" description="Nucleotidyl transferase" evidence="1">
    <location>
        <begin position="4"/>
        <end position="274"/>
    </location>
</feature>
<dbReference type="Pfam" id="PF22640">
    <property type="entry name" value="ManC_GMP_beta-helix"/>
    <property type="match status" value="1"/>
</dbReference>
<dbReference type="PANTHER" id="PTHR46390">
    <property type="entry name" value="MANNOSE-1-PHOSPHATE GUANYLYLTRANSFERASE"/>
    <property type="match status" value="1"/>
</dbReference>
<evidence type="ECO:0000313" key="3">
    <source>
        <dbReference type="EMBL" id="OGY34301.1"/>
    </source>
</evidence>
<dbReference type="GO" id="GO:0009298">
    <property type="term" value="P:GDP-mannose biosynthetic process"/>
    <property type="evidence" value="ECO:0007669"/>
    <property type="project" value="TreeGrafter"/>
</dbReference>
<evidence type="ECO:0000259" key="2">
    <source>
        <dbReference type="Pfam" id="PF22640"/>
    </source>
</evidence>
<proteinExistence type="predicted"/>
<dbReference type="EMBL" id="MHHR01000016">
    <property type="protein sequence ID" value="OGY34301.1"/>
    <property type="molecule type" value="Genomic_DNA"/>
</dbReference>
<dbReference type="SUPFAM" id="SSF159283">
    <property type="entry name" value="Guanosine diphospho-D-mannose pyrophosphorylase/mannose-6-phosphate isomerase linker domain"/>
    <property type="match status" value="1"/>
</dbReference>
<dbReference type="Proteomes" id="UP000177528">
    <property type="component" value="Unassembled WGS sequence"/>
</dbReference>
<feature type="domain" description="MannoseP isomerase/GMP-like beta-helix" evidence="2">
    <location>
        <begin position="290"/>
        <end position="345"/>
    </location>
</feature>
<dbReference type="Gene3D" id="3.90.550.10">
    <property type="entry name" value="Spore Coat Polysaccharide Biosynthesis Protein SpsA, Chain A"/>
    <property type="match status" value="1"/>
</dbReference>
<dbReference type="SUPFAM" id="SSF53448">
    <property type="entry name" value="Nucleotide-diphospho-sugar transferases"/>
    <property type="match status" value="1"/>
</dbReference>
<sequence>MNIVIMAGGGGTRLWPLSRKSLPKQFLDLGTGKTLVEHTYDRALRVTDANSVYIATTQEYREKIQSIFPHLPADHVFLEPERRETAPAFAAAATQLVQKGQEDTPTLFMWADHVFTNEEALLKDLAVMQRLIEGDSNRMAIIGHIPVTPETGFGYMKMGSAVPGYDNAFAIDSFKEKPDIETAKQYVADGSYYWNIGYVCVTPKFLLQELSIYAPELSQGIAEYAQALTVGEEQAAAAYARLPKVAIDYALNEKTPHIVAVTGDYGWSDVGSWQIVKELFGTDGDHVPHGHHIYVDSHNNYIYNATHKAVSLIGVSNAIVVVTEDAVLVTNADSSQKVKEVVQKLEQDNKHQYL</sequence>
<dbReference type="InterPro" id="IPR029044">
    <property type="entry name" value="Nucleotide-diphossugar_trans"/>
</dbReference>
<dbReference type="Pfam" id="PF00483">
    <property type="entry name" value="NTP_transferase"/>
    <property type="match status" value="1"/>
</dbReference>
<comment type="caution">
    <text evidence="3">The sequence shown here is derived from an EMBL/GenBank/DDBJ whole genome shotgun (WGS) entry which is preliminary data.</text>
</comment>
<dbReference type="PANTHER" id="PTHR46390:SF1">
    <property type="entry name" value="MANNOSE-1-PHOSPHATE GUANYLYLTRANSFERASE"/>
    <property type="match status" value="1"/>
</dbReference>
<reference evidence="3 4" key="1">
    <citation type="journal article" date="2016" name="Nat. Commun.">
        <title>Thousands of microbial genomes shed light on interconnected biogeochemical processes in an aquifer system.</title>
        <authorList>
            <person name="Anantharaman K."/>
            <person name="Brown C.T."/>
            <person name="Hug L.A."/>
            <person name="Sharon I."/>
            <person name="Castelle C.J."/>
            <person name="Probst A.J."/>
            <person name="Thomas B.C."/>
            <person name="Singh A."/>
            <person name="Wilkins M.J."/>
            <person name="Karaoz U."/>
            <person name="Brodie E.L."/>
            <person name="Williams K.H."/>
            <person name="Hubbard S.S."/>
            <person name="Banfield J.F."/>
        </authorList>
    </citation>
    <scope>NUCLEOTIDE SEQUENCE [LARGE SCALE GENOMIC DNA]</scope>
</reference>
<dbReference type="InterPro" id="IPR051161">
    <property type="entry name" value="Mannose-6P_isomerase_type2"/>
</dbReference>
<evidence type="ECO:0000313" key="4">
    <source>
        <dbReference type="Proteomes" id="UP000177528"/>
    </source>
</evidence>
<evidence type="ECO:0000259" key="1">
    <source>
        <dbReference type="Pfam" id="PF00483"/>
    </source>
</evidence>
<accession>A0A1G1X3B7</accession>
<name>A0A1G1X3B7_9BACT</name>
<organism evidence="3 4">
    <name type="scientific">Candidatus Andersenbacteria bacterium RIFCSPHIGHO2_12_FULL_45_11</name>
    <dbReference type="NCBI Taxonomy" id="1797281"/>
    <lineage>
        <taxon>Bacteria</taxon>
        <taxon>Candidatus Anderseniibacteriota</taxon>
    </lineage>
</organism>
<dbReference type="AlphaFoldDB" id="A0A1G1X3B7"/>
<dbReference type="InterPro" id="IPR005835">
    <property type="entry name" value="NTP_transferase_dom"/>
</dbReference>
<protein>
    <recommendedName>
        <fullName evidence="5">Nucleotidyl transferase domain-containing protein</fullName>
    </recommendedName>
</protein>